<comment type="caution">
    <text evidence="2">The sequence shown here is derived from an EMBL/GenBank/DDBJ whole genome shotgun (WGS) entry which is preliminary data.</text>
</comment>
<name>A0A9D3UKD0_9ROSI</name>
<reference evidence="2 3" key="1">
    <citation type="journal article" date="2021" name="Plant Biotechnol. J.">
        <title>Multi-omics assisted identification of the key and species-specific regulatory components of drought-tolerant mechanisms in Gossypium stocksii.</title>
        <authorList>
            <person name="Yu D."/>
            <person name="Ke L."/>
            <person name="Zhang D."/>
            <person name="Wu Y."/>
            <person name="Sun Y."/>
            <person name="Mei J."/>
            <person name="Sun J."/>
            <person name="Sun Y."/>
        </authorList>
    </citation>
    <scope>NUCLEOTIDE SEQUENCE [LARGE SCALE GENOMIC DNA]</scope>
    <source>
        <strain evidence="3">cv. E1</strain>
        <tissue evidence="2">Leaf</tissue>
    </source>
</reference>
<organism evidence="2 3">
    <name type="scientific">Gossypium stocksii</name>
    <dbReference type="NCBI Taxonomy" id="47602"/>
    <lineage>
        <taxon>Eukaryota</taxon>
        <taxon>Viridiplantae</taxon>
        <taxon>Streptophyta</taxon>
        <taxon>Embryophyta</taxon>
        <taxon>Tracheophyta</taxon>
        <taxon>Spermatophyta</taxon>
        <taxon>Magnoliopsida</taxon>
        <taxon>eudicotyledons</taxon>
        <taxon>Gunneridae</taxon>
        <taxon>Pentapetalae</taxon>
        <taxon>rosids</taxon>
        <taxon>malvids</taxon>
        <taxon>Malvales</taxon>
        <taxon>Malvaceae</taxon>
        <taxon>Malvoideae</taxon>
        <taxon>Gossypium</taxon>
    </lineage>
</organism>
<evidence type="ECO:0000256" key="1">
    <source>
        <dbReference type="SAM" id="MobiDB-lite"/>
    </source>
</evidence>
<gene>
    <name evidence="2" type="ORF">J1N35_037517</name>
</gene>
<accession>A0A9D3UKD0</accession>
<evidence type="ECO:0000313" key="2">
    <source>
        <dbReference type="EMBL" id="KAH1046733.1"/>
    </source>
</evidence>
<dbReference type="Proteomes" id="UP000828251">
    <property type="component" value="Unassembled WGS sequence"/>
</dbReference>
<evidence type="ECO:0000313" key="3">
    <source>
        <dbReference type="Proteomes" id="UP000828251"/>
    </source>
</evidence>
<keyword evidence="3" id="KW-1185">Reference proteome</keyword>
<dbReference type="EMBL" id="JAIQCV010000011">
    <property type="protein sequence ID" value="KAH1046733.1"/>
    <property type="molecule type" value="Genomic_DNA"/>
</dbReference>
<feature type="region of interest" description="Disordered" evidence="1">
    <location>
        <begin position="115"/>
        <end position="142"/>
    </location>
</feature>
<feature type="compositionally biased region" description="Acidic residues" evidence="1">
    <location>
        <begin position="1"/>
        <end position="20"/>
    </location>
</feature>
<protein>
    <submittedName>
        <fullName evidence="2">Uncharacterized protein</fullName>
    </submittedName>
</protein>
<dbReference type="AlphaFoldDB" id="A0A9D3UKD0"/>
<feature type="region of interest" description="Disordered" evidence="1">
    <location>
        <begin position="1"/>
        <end position="51"/>
    </location>
</feature>
<proteinExistence type="predicted"/>
<sequence>MYGEDPKEEEEDPTEIESVQEAEVPNEAKPMELEAEPDVTTPLFRTQSPHPNLRDELSKLMDTMQHMQWQQEAYWRYSKIRDNSMRSALMKIYNYPFIFVPEFSNFIFEPWSPLSKKDGSDSWTGNNNGAKDKSNSEGSTNK</sequence>